<comment type="cofactor">
    <cofactor evidence="1">
        <name>FMN</name>
        <dbReference type="ChEBI" id="CHEBI:58210"/>
    </cofactor>
</comment>
<proteinExistence type="predicted"/>
<evidence type="ECO:0000256" key="3">
    <source>
        <dbReference type="ARBA" id="ARBA00022630"/>
    </source>
</evidence>
<evidence type="ECO:0000256" key="5">
    <source>
        <dbReference type="ARBA" id="ARBA00022975"/>
    </source>
</evidence>
<comment type="pathway">
    <text evidence="2">Pyrimidine metabolism; UMP biosynthesis via de novo pathway.</text>
</comment>
<sequence length="342" mass="36692">MDLSTTYLGLRLRNPLVASASPMTRSVNGIRKLAAAGIGAVVLPSLFEEQLRKEQDRDDALAEGGSEAFSEALTYFPTGYSGLPGRPQRYLDLVERAAGVVDVPVIASLNGSTAGGWEDFARSLQEAGAAAIEVNVYFVPGDPHVTGREVEETHVAILQRVRSVVSIPVAVKLSPHFSSPGQMALRLDDAGADGLVLFNRFQQPDIDVETLAVHPATGLSRPADAQLPRTWIAILRGHVVCSLAATTGVDEWDDVVKYLLSGADVVMTASALMRHGVDHVRVLLDGLQEWMARKGFTSLDEVRGLLAVPRGVDATAYERAGYVSALERARGTYGDLRVGVHQ</sequence>
<evidence type="ECO:0000313" key="9">
    <source>
        <dbReference type="Proteomes" id="UP000199019"/>
    </source>
</evidence>
<keyword evidence="5" id="KW-0665">Pyrimidine biosynthesis</keyword>
<keyword evidence="4" id="KW-0288">FMN</keyword>
<dbReference type="PANTHER" id="PTHR48109:SF3">
    <property type="entry name" value="SLL0744 PROTEIN"/>
    <property type="match status" value="1"/>
</dbReference>
<dbReference type="GO" id="GO:0006207">
    <property type="term" value="P:'de novo' pyrimidine nucleobase biosynthetic process"/>
    <property type="evidence" value="ECO:0007669"/>
    <property type="project" value="TreeGrafter"/>
</dbReference>
<gene>
    <name evidence="8" type="ORF">SAMN05216199_3527</name>
</gene>
<evidence type="ECO:0000259" key="7">
    <source>
        <dbReference type="Pfam" id="PF01180"/>
    </source>
</evidence>
<dbReference type="InterPro" id="IPR005720">
    <property type="entry name" value="Dihydroorotate_DH_cat"/>
</dbReference>
<dbReference type="RefSeq" id="WP_091761173.1">
    <property type="nucleotide sequence ID" value="NZ_FOHB01000007.1"/>
</dbReference>
<organism evidence="8 9">
    <name type="scientific">Pedococcus cremeus</name>
    <dbReference type="NCBI Taxonomy" id="587636"/>
    <lineage>
        <taxon>Bacteria</taxon>
        <taxon>Bacillati</taxon>
        <taxon>Actinomycetota</taxon>
        <taxon>Actinomycetes</taxon>
        <taxon>Micrococcales</taxon>
        <taxon>Intrasporangiaceae</taxon>
        <taxon>Pedococcus</taxon>
    </lineage>
</organism>
<dbReference type="GO" id="GO:0044205">
    <property type="term" value="P:'de novo' UMP biosynthetic process"/>
    <property type="evidence" value="ECO:0007669"/>
    <property type="project" value="UniProtKB-UniPathway"/>
</dbReference>
<accession>A0A1H9X996</accession>
<dbReference type="InterPro" id="IPR050074">
    <property type="entry name" value="DHO_dehydrogenase"/>
</dbReference>
<feature type="domain" description="Dihydroorotate dehydrogenase catalytic" evidence="7">
    <location>
        <begin position="101"/>
        <end position="291"/>
    </location>
</feature>
<reference evidence="9" key="1">
    <citation type="submission" date="2016-10" db="EMBL/GenBank/DDBJ databases">
        <authorList>
            <person name="Varghese N."/>
            <person name="Submissions S."/>
        </authorList>
    </citation>
    <scope>NUCLEOTIDE SEQUENCE [LARGE SCALE GENOMIC DNA]</scope>
    <source>
        <strain evidence="9">CGMCC 1.6963</strain>
    </source>
</reference>
<dbReference type="Pfam" id="PF01180">
    <property type="entry name" value="DHO_dh"/>
    <property type="match status" value="1"/>
</dbReference>
<dbReference type="InterPro" id="IPR013785">
    <property type="entry name" value="Aldolase_TIM"/>
</dbReference>
<dbReference type="PIRSF" id="PIRSF000164">
    <property type="entry name" value="DHO_oxidase"/>
    <property type="match status" value="1"/>
</dbReference>
<dbReference type="OrthoDB" id="9794954at2"/>
<dbReference type="NCBIfam" id="NF005741">
    <property type="entry name" value="PRK07565.1"/>
    <property type="match status" value="1"/>
</dbReference>
<dbReference type="InterPro" id="IPR012135">
    <property type="entry name" value="Dihydroorotate_DH_1_2"/>
</dbReference>
<dbReference type="UniPathway" id="UPA00070"/>
<dbReference type="GO" id="GO:0004152">
    <property type="term" value="F:dihydroorotate dehydrogenase activity"/>
    <property type="evidence" value="ECO:0007669"/>
    <property type="project" value="InterPro"/>
</dbReference>
<keyword evidence="6" id="KW-0560">Oxidoreductase</keyword>
<keyword evidence="9" id="KW-1185">Reference proteome</keyword>
<protein>
    <submittedName>
        <fullName evidence="8">Dihydroorotate dehydrogenase (Fumarate)</fullName>
    </submittedName>
</protein>
<evidence type="ECO:0000256" key="4">
    <source>
        <dbReference type="ARBA" id="ARBA00022643"/>
    </source>
</evidence>
<dbReference type="GO" id="GO:0005737">
    <property type="term" value="C:cytoplasm"/>
    <property type="evidence" value="ECO:0007669"/>
    <property type="project" value="InterPro"/>
</dbReference>
<dbReference type="PANTHER" id="PTHR48109">
    <property type="entry name" value="DIHYDROOROTATE DEHYDROGENASE (QUINONE), MITOCHONDRIAL-RELATED"/>
    <property type="match status" value="1"/>
</dbReference>
<name>A0A1H9X996_9MICO</name>
<dbReference type="Gene3D" id="3.20.20.70">
    <property type="entry name" value="Aldolase class I"/>
    <property type="match status" value="1"/>
</dbReference>
<dbReference type="AlphaFoldDB" id="A0A1H9X996"/>
<evidence type="ECO:0000256" key="6">
    <source>
        <dbReference type="ARBA" id="ARBA00023002"/>
    </source>
</evidence>
<dbReference type="Proteomes" id="UP000199019">
    <property type="component" value="Unassembled WGS sequence"/>
</dbReference>
<keyword evidence="3" id="KW-0285">Flavoprotein</keyword>
<evidence type="ECO:0000256" key="2">
    <source>
        <dbReference type="ARBA" id="ARBA00004725"/>
    </source>
</evidence>
<dbReference type="EMBL" id="FOHB01000007">
    <property type="protein sequence ID" value="SES42702.1"/>
    <property type="molecule type" value="Genomic_DNA"/>
</dbReference>
<evidence type="ECO:0000313" key="8">
    <source>
        <dbReference type="EMBL" id="SES42702.1"/>
    </source>
</evidence>
<dbReference type="CDD" id="cd04739">
    <property type="entry name" value="DHOD_like"/>
    <property type="match status" value="1"/>
</dbReference>
<dbReference type="SUPFAM" id="SSF51395">
    <property type="entry name" value="FMN-linked oxidoreductases"/>
    <property type="match status" value="1"/>
</dbReference>
<evidence type="ECO:0000256" key="1">
    <source>
        <dbReference type="ARBA" id="ARBA00001917"/>
    </source>
</evidence>
<dbReference type="STRING" id="587636.SAMN05216199_3527"/>